<name>A0A165HC64_EXIGL</name>
<feature type="region of interest" description="Disordered" evidence="1">
    <location>
        <begin position="9"/>
        <end position="32"/>
    </location>
</feature>
<dbReference type="InParanoid" id="A0A165HC64"/>
<evidence type="ECO:0000313" key="3">
    <source>
        <dbReference type="Proteomes" id="UP000077266"/>
    </source>
</evidence>
<keyword evidence="3" id="KW-1185">Reference proteome</keyword>
<protein>
    <submittedName>
        <fullName evidence="2">Uncharacterized protein</fullName>
    </submittedName>
</protein>
<feature type="compositionally biased region" description="Low complexity" evidence="1">
    <location>
        <begin position="13"/>
        <end position="30"/>
    </location>
</feature>
<gene>
    <name evidence="2" type="ORF">EXIGLDRAFT_719052</name>
</gene>
<evidence type="ECO:0000256" key="1">
    <source>
        <dbReference type="SAM" id="MobiDB-lite"/>
    </source>
</evidence>
<dbReference type="EMBL" id="KV426021">
    <property type="protein sequence ID" value="KZV91750.1"/>
    <property type="molecule type" value="Genomic_DNA"/>
</dbReference>
<accession>A0A165HC64</accession>
<dbReference type="Proteomes" id="UP000077266">
    <property type="component" value="Unassembled WGS sequence"/>
</dbReference>
<organism evidence="2 3">
    <name type="scientific">Exidia glandulosa HHB12029</name>
    <dbReference type="NCBI Taxonomy" id="1314781"/>
    <lineage>
        <taxon>Eukaryota</taxon>
        <taxon>Fungi</taxon>
        <taxon>Dikarya</taxon>
        <taxon>Basidiomycota</taxon>
        <taxon>Agaricomycotina</taxon>
        <taxon>Agaricomycetes</taxon>
        <taxon>Auriculariales</taxon>
        <taxon>Exidiaceae</taxon>
        <taxon>Exidia</taxon>
    </lineage>
</organism>
<dbReference type="AlphaFoldDB" id="A0A165HC64"/>
<sequence>MTIVFLRALPVPSTRTGSDSSPESSSRGVSAAPFCTAEPDALSPALALFAGTSSSGPSARRFACVDGVAGPDPLGGAALPAREGTALPARDGGAL</sequence>
<reference evidence="2 3" key="1">
    <citation type="journal article" date="2016" name="Mol. Biol. Evol.">
        <title>Comparative Genomics of Early-Diverging Mushroom-Forming Fungi Provides Insights into the Origins of Lignocellulose Decay Capabilities.</title>
        <authorList>
            <person name="Nagy L.G."/>
            <person name="Riley R."/>
            <person name="Tritt A."/>
            <person name="Adam C."/>
            <person name="Daum C."/>
            <person name="Floudas D."/>
            <person name="Sun H."/>
            <person name="Yadav J.S."/>
            <person name="Pangilinan J."/>
            <person name="Larsson K.H."/>
            <person name="Matsuura K."/>
            <person name="Barry K."/>
            <person name="Labutti K."/>
            <person name="Kuo R."/>
            <person name="Ohm R.A."/>
            <person name="Bhattacharya S.S."/>
            <person name="Shirouzu T."/>
            <person name="Yoshinaga Y."/>
            <person name="Martin F.M."/>
            <person name="Grigoriev I.V."/>
            <person name="Hibbett D.S."/>
        </authorList>
    </citation>
    <scope>NUCLEOTIDE SEQUENCE [LARGE SCALE GENOMIC DNA]</scope>
    <source>
        <strain evidence="2 3">HHB12029</strain>
    </source>
</reference>
<feature type="region of interest" description="Disordered" evidence="1">
    <location>
        <begin position="73"/>
        <end position="95"/>
    </location>
</feature>
<evidence type="ECO:0000313" key="2">
    <source>
        <dbReference type="EMBL" id="KZV91750.1"/>
    </source>
</evidence>
<proteinExistence type="predicted"/>